<dbReference type="Pfam" id="PF13374">
    <property type="entry name" value="TPR_10"/>
    <property type="match status" value="2"/>
</dbReference>
<keyword evidence="1" id="KW-0472">Membrane</keyword>
<keyword evidence="1" id="KW-1133">Transmembrane helix</keyword>
<keyword evidence="4" id="KW-1185">Reference proteome</keyword>
<dbReference type="Proteomes" id="UP000053841">
    <property type="component" value="Unassembled WGS sequence"/>
</dbReference>
<dbReference type="InterPro" id="IPR002182">
    <property type="entry name" value="NB-ARC"/>
</dbReference>
<feature type="transmembrane region" description="Helical" evidence="1">
    <location>
        <begin position="47"/>
        <end position="63"/>
    </location>
</feature>
<dbReference type="InterPro" id="IPR027417">
    <property type="entry name" value="P-loop_NTPase"/>
</dbReference>
<dbReference type="HOGENOM" id="CLU_000288_125_4_1"/>
<evidence type="ECO:0000313" key="3">
    <source>
        <dbReference type="EMBL" id="EUC38216.1"/>
    </source>
</evidence>
<dbReference type="eggNOG" id="KOG1840">
    <property type="taxonomic scope" value="Eukaryota"/>
</dbReference>
<dbReference type="EMBL" id="KI964544">
    <property type="protein sequence ID" value="EUC38216.1"/>
    <property type="molecule type" value="Genomic_DNA"/>
</dbReference>
<dbReference type="InterPro" id="IPR019734">
    <property type="entry name" value="TPR_rpt"/>
</dbReference>
<protein>
    <recommendedName>
        <fullName evidence="2">NB-ARC domain-containing protein</fullName>
    </recommendedName>
</protein>
<dbReference type="InterPro" id="IPR011990">
    <property type="entry name" value="TPR-like_helical_dom_sf"/>
</dbReference>
<dbReference type="GeneID" id="19145176"/>
<dbReference type="SUPFAM" id="SSF52540">
    <property type="entry name" value="P-loop containing nucleoside triphosphate hydrolases"/>
    <property type="match status" value="1"/>
</dbReference>
<proteinExistence type="predicted"/>
<sequence length="830" mass="92814">MSLEQEIHKVTGVPVEALRGHSLTKFSIEERMSWSAKRTTTIKEDKVYCLLGIFGVFLALIYGEGEEYAALRLKEEIQKRQQTSKKADLQDTSAVLSLPFPRNERFAGRESELQSIRQALISPDTHQWLTIYGLGGCGKSALALEFAYRAFADQASRLVFWVPAISQESFELAYRDIGTQLRIPGIDDANADFKRLVSDELSSGKLGNWLMIVDNADDSEVLLGIGKKATTPARLIDYVPRGTGGSVLLTTRNRKAATDLAPNNVLELNDMEKVEAKQLFVRRINNQALLNDETTVDALVETLTGLPLAIVQTAAFINQNEMPVSEYASLLHDAGTKVELFSEQFEDPTRSLLPPGESAVRQTKAIGTLTGYAFITERRQNVPESSTEKLFDMHRLVHMALIWWLEGHGKREEWAGIAAARAQELVPYGDHGSKETLSMYLPHATYLAELVDLVDDSIRASLLTRIGQYQETLGLYRLAAAAQRTALSLRKKVLWPEHLKTLYTMSCLASALNGWGKYDEVEAIRREELAIREKVQGPGNEDTLGTMGELSLVLYDQGKFDQAEALSQQTLVQCKKVLGPEHPNTLAAMNNLALVLDRQGKREEAEILHNQGKHPEFGLDAVSQESTHRGRSNVPENSMNNMAEVLKGQGRYTEAETMHRQTFERRENLLGPENPDTLDSMYNLAVVLYHQGRYTEAEVMYRQTLEGRENVLGPDHPHTLTNLSDLAQCLMEQSKYAEAEKMNRQVLERRKNLLGPVHVDTLTSVSNLAICLRKQGLMSEALPVLRRALTGYTAVLGKAHPDTVSCRKDYNNLLELQGGERIEEGGQRRD</sequence>
<dbReference type="PANTHER" id="PTHR46082">
    <property type="entry name" value="ATP/GTP-BINDING PROTEIN-RELATED"/>
    <property type="match status" value="1"/>
</dbReference>
<evidence type="ECO:0000259" key="2">
    <source>
        <dbReference type="Pfam" id="PF00931"/>
    </source>
</evidence>
<name>W6Z3G6_COCC2</name>
<dbReference type="AlphaFoldDB" id="W6Z3G6"/>
<dbReference type="InterPro" id="IPR053137">
    <property type="entry name" value="NLR-like"/>
</dbReference>
<gene>
    <name evidence="3" type="ORF">COCCADRAFT_22337</name>
</gene>
<evidence type="ECO:0000313" key="4">
    <source>
        <dbReference type="Proteomes" id="UP000053841"/>
    </source>
</evidence>
<keyword evidence="1" id="KW-0812">Transmembrane</keyword>
<feature type="domain" description="NB-ARC" evidence="2">
    <location>
        <begin position="110"/>
        <end position="284"/>
    </location>
</feature>
<dbReference type="KEGG" id="bze:COCCADRAFT_22337"/>
<dbReference type="Gene3D" id="3.40.50.300">
    <property type="entry name" value="P-loop containing nucleotide triphosphate hydrolases"/>
    <property type="match status" value="1"/>
</dbReference>
<dbReference type="RefSeq" id="XP_007707465.1">
    <property type="nucleotide sequence ID" value="XM_007709275.1"/>
</dbReference>
<dbReference type="STRING" id="930089.W6Z3G6"/>
<dbReference type="PANTHER" id="PTHR46082:SF6">
    <property type="entry name" value="AAA+ ATPASE DOMAIN-CONTAINING PROTEIN-RELATED"/>
    <property type="match status" value="1"/>
</dbReference>
<dbReference type="Gene3D" id="1.25.40.10">
    <property type="entry name" value="Tetratricopeptide repeat domain"/>
    <property type="match status" value="2"/>
</dbReference>
<dbReference type="SMART" id="SM00028">
    <property type="entry name" value="TPR"/>
    <property type="match status" value="4"/>
</dbReference>
<dbReference type="GO" id="GO:0043531">
    <property type="term" value="F:ADP binding"/>
    <property type="evidence" value="ECO:0007669"/>
    <property type="project" value="InterPro"/>
</dbReference>
<dbReference type="OrthoDB" id="1658288at2759"/>
<evidence type="ECO:0000256" key="1">
    <source>
        <dbReference type="SAM" id="Phobius"/>
    </source>
</evidence>
<organism evidence="3 4">
    <name type="scientific">Cochliobolus carbonum (strain 26-R-13)</name>
    <name type="common">Maize leaf spot fungus</name>
    <name type="synonym">Bipolaris zeicola</name>
    <dbReference type="NCBI Taxonomy" id="930089"/>
    <lineage>
        <taxon>Eukaryota</taxon>
        <taxon>Fungi</taxon>
        <taxon>Dikarya</taxon>
        <taxon>Ascomycota</taxon>
        <taxon>Pezizomycotina</taxon>
        <taxon>Dothideomycetes</taxon>
        <taxon>Pleosporomycetidae</taxon>
        <taxon>Pleosporales</taxon>
        <taxon>Pleosporineae</taxon>
        <taxon>Pleosporaceae</taxon>
        <taxon>Bipolaris</taxon>
    </lineage>
</organism>
<dbReference type="SUPFAM" id="SSF48452">
    <property type="entry name" value="TPR-like"/>
    <property type="match status" value="3"/>
</dbReference>
<dbReference type="Pfam" id="PF00931">
    <property type="entry name" value="NB-ARC"/>
    <property type="match status" value="1"/>
</dbReference>
<accession>W6Z3G6</accession>
<dbReference type="Pfam" id="PF13424">
    <property type="entry name" value="TPR_12"/>
    <property type="match status" value="2"/>
</dbReference>
<reference evidence="3 4" key="1">
    <citation type="journal article" date="2013" name="PLoS Genet.">
        <title>Comparative genome structure, secondary metabolite, and effector coding capacity across Cochliobolus pathogens.</title>
        <authorList>
            <person name="Condon B.J."/>
            <person name="Leng Y."/>
            <person name="Wu D."/>
            <person name="Bushley K.E."/>
            <person name="Ohm R.A."/>
            <person name="Otillar R."/>
            <person name="Martin J."/>
            <person name="Schackwitz W."/>
            <person name="Grimwood J."/>
            <person name="MohdZainudin N."/>
            <person name="Xue C."/>
            <person name="Wang R."/>
            <person name="Manning V.A."/>
            <person name="Dhillon B."/>
            <person name="Tu Z.J."/>
            <person name="Steffenson B.J."/>
            <person name="Salamov A."/>
            <person name="Sun H."/>
            <person name="Lowry S."/>
            <person name="LaButti K."/>
            <person name="Han J."/>
            <person name="Copeland A."/>
            <person name="Lindquist E."/>
            <person name="Barry K."/>
            <person name="Schmutz J."/>
            <person name="Baker S.E."/>
            <person name="Ciuffetti L.M."/>
            <person name="Grigoriev I.V."/>
            <person name="Zhong S."/>
            <person name="Turgeon B.G."/>
        </authorList>
    </citation>
    <scope>NUCLEOTIDE SEQUENCE [LARGE SCALE GENOMIC DNA]</scope>
    <source>
        <strain evidence="3 4">26-R-13</strain>
    </source>
</reference>